<dbReference type="eggNOG" id="ENOG502Z9VT">
    <property type="taxonomic scope" value="Bacteria"/>
</dbReference>
<organism evidence="1 2">
    <name type="scientific">Rhodopirellula baltica (strain DSM 10527 / NCIMB 13988 / SH1)</name>
    <dbReference type="NCBI Taxonomy" id="243090"/>
    <lineage>
        <taxon>Bacteria</taxon>
        <taxon>Pseudomonadati</taxon>
        <taxon>Planctomycetota</taxon>
        <taxon>Planctomycetia</taxon>
        <taxon>Pirellulales</taxon>
        <taxon>Pirellulaceae</taxon>
        <taxon>Rhodopirellula</taxon>
    </lineage>
</organism>
<gene>
    <name evidence="1" type="ordered locus">RB2501</name>
</gene>
<keyword evidence="2" id="KW-1185">Reference proteome</keyword>
<dbReference type="STRING" id="243090.RB2501"/>
<dbReference type="InParanoid" id="Q7UVP9"/>
<evidence type="ECO:0000313" key="1">
    <source>
        <dbReference type="EMBL" id="CAD72673.1"/>
    </source>
</evidence>
<dbReference type="EMBL" id="BX294137">
    <property type="protein sequence ID" value="CAD72673.1"/>
    <property type="molecule type" value="Genomic_DNA"/>
</dbReference>
<dbReference type="Proteomes" id="UP000001025">
    <property type="component" value="Chromosome"/>
</dbReference>
<dbReference type="EnsemblBacteria" id="CAD72673">
    <property type="protein sequence ID" value="CAD72673"/>
    <property type="gene ID" value="RB2501"/>
</dbReference>
<sequence>MKKEITEGLERIVGRASSNSIAQSPGIAALLTGVGKLQATLNEHRLGPDAPLAKAEFKVFSQYGDDGIIQHLIHHINLPRRHQVFVEFGVEDYQESNTRFLLVNDNWRGLIIDGSEVNMNSVQNSDLHWKYDLTAIAMFINRDNINDIIKNAGISGPIGILSVDIDGNDYWVWESIDVVDPTIVIAEFNSVFGDERTITIPYDPSFVRQQANDPHLYYGASLAALCHLAQSKGYAFIGCNTAGNNCYFVKRDRLGKIKELSVKEGYVESRFSECVRSGSSIRIRREERLESIRGLPVVDVLTGETVEL</sequence>
<dbReference type="AlphaFoldDB" id="Q7UVP9"/>
<protein>
    <submittedName>
        <fullName evidence="1">Uncharacterized protein</fullName>
    </submittedName>
</protein>
<dbReference type="OrthoDB" id="9810122at2"/>
<dbReference type="RefSeq" id="WP_011118889.1">
    <property type="nucleotide sequence ID" value="NC_005027.1"/>
</dbReference>
<dbReference type="PATRIC" id="fig|243090.15.peg.1146"/>
<name>Q7UVP9_RHOBA</name>
<dbReference type="HOGENOM" id="CLU_071534_0_0_0"/>
<dbReference type="KEGG" id="rba:RB2501"/>
<evidence type="ECO:0000313" key="2">
    <source>
        <dbReference type="Proteomes" id="UP000001025"/>
    </source>
</evidence>
<accession>Q7UVP9</accession>
<proteinExistence type="predicted"/>
<reference evidence="1 2" key="1">
    <citation type="journal article" date="2003" name="Proc. Natl. Acad. Sci. U.S.A.">
        <title>Complete genome sequence of the marine planctomycete Pirellula sp. strain 1.</title>
        <authorList>
            <person name="Gloeckner F.O."/>
            <person name="Kube M."/>
            <person name="Bauer M."/>
            <person name="Teeling H."/>
            <person name="Lombardot T."/>
            <person name="Ludwig W."/>
            <person name="Gade D."/>
            <person name="Beck A."/>
            <person name="Borzym K."/>
            <person name="Heitmann K."/>
            <person name="Rabus R."/>
            <person name="Schlesner H."/>
            <person name="Amann R."/>
            <person name="Reinhardt R."/>
        </authorList>
    </citation>
    <scope>NUCLEOTIDE SEQUENCE [LARGE SCALE GENOMIC DNA]</scope>
    <source>
        <strain evidence="2">DSM 10527 / NCIMB 13988 / SH1</strain>
    </source>
</reference>